<organism evidence="2 3">
    <name type="scientific">Dendrothele bispora (strain CBS 962.96)</name>
    <dbReference type="NCBI Taxonomy" id="1314807"/>
    <lineage>
        <taxon>Eukaryota</taxon>
        <taxon>Fungi</taxon>
        <taxon>Dikarya</taxon>
        <taxon>Basidiomycota</taxon>
        <taxon>Agaricomycotina</taxon>
        <taxon>Agaricomycetes</taxon>
        <taxon>Agaricomycetidae</taxon>
        <taxon>Agaricales</taxon>
        <taxon>Agaricales incertae sedis</taxon>
        <taxon>Dendrothele</taxon>
    </lineage>
</organism>
<evidence type="ECO:0000313" key="2">
    <source>
        <dbReference type="EMBL" id="THU81207.1"/>
    </source>
</evidence>
<reference evidence="2 3" key="1">
    <citation type="journal article" date="2019" name="Nat. Ecol. Evol.">
        <title>Megaphylogeny resolves global patterns of mushroom evolution.</title>
        <authorList>
            <person name="Varga T."/>
            <person name="Krizsan K."/>
            <person name="Foldi C."/>
            <person name="Dima B."/>
            <person name="Sanchez-Garcia M."/>
            <person name="Sanchez-Ramirez S."/>
            <person name="Szollosi G.J."/>
            <person name="Szarkandi J.G."/>
            <person name="Papp V."/>
            <person name="Albert L."/>
            <person name="Andreopoulos W."/>
            <person name="Angelini C."/>
            <person name="Antonin V."/>
            <person name="Barry K.W."/>
            <person name="Bougher N.L."/>
            <person name="Buchanan P."/>
            <person name="Buyck B."/>
            <person name="Bense V."/>
            <person name="Catcheside P."/>
            <person name="Chovatia M."/>
            <person name="Cooper J."/>
            <person name="Damon W."/>
            <person name="Desjardin D."/>
            <person name="Finy P."/>
            <person name="Geml J."/>
            <person name="Haridas S."/>
            <person name="Hughes K."/>
            <person name="Justo A."/>
            <person name="Karasinski D."/>
            <person name="Kautmanova I."/>
            <person name="Kiss B."/>
            <person name="Kocsube S."/>
            <person name="Kotiranta H."/>
            <person name="LaButti K.M."/>
            <person name="Lechner B.E."/>
            <person name="Liimatainen K."/>
            <person name="Lipzen A."/>
            <person name="Lukacs Z."/>
            <person name="Mihaltcheva S."/>
            <person name="Morgado L.N."/>
            <person name="Niskanen T."/>
            <person name="Noordeloos M.E."/>
            <person name="Ohm R.A."/>
            <person name="Ortiz-Santana B."/>
            <person name="Ovrebo C."/>
            <person name="Racz N."/>
            <person name="Riley R."/>
            <person name="Savchenko A."/>
            <person name="Shiryaev A."/>
            <person name="Soop K."/>
            <person name="Spirin V."/>
            <person name="Szebenyi C."/>
            <person name="Tomsovsky M."/>
            <person name="Tulloss R.E."/>
            <person name="Uehling J."/>
            <person name="Grigoriev I.V."/>
            <person name="Vagvolgyi C."/>
            <person name="Papp T."/>
            <person name="Martin F.M."/>
            <person name="Miettinen O."/>
            <person name="Hibbett D.S."/>
            <person name="Nagy L.G."/>
        </authorList>
    </citation>
    <scope>NUCLEOTIDE SEQUENCE [LARGE SCALE GENOMIC DNA]</scope>
    <source>
        <strain evidence="2 3">CBS 962.96</strain>
    </source>
</reference>
<evidence type="ECO:0000256" key="1">
    <source>
        <dbReference type="SAM" id="MobiDB-lite"/>
    </source>
</evidence>
<dbReference type="Proteomes" id="UP000297245">
    <property type="component" value="Unassembled WGS sequence"/>
</dbReference>
<feature type="compositionally biased region" description="Acidic residues" evidence="1">
    <location>
        <begin position="144"/>
        <end position="154"/>
    </location>
</feature>
<keyword evidence="3" id="KW-1185">Reference proteome</keyword>
<protein>
    <submittedName>
        <fullName evidence="2">Uncharacterized protein</fullName>
    </submittedName>
</protein>
<name>A0A4S8KYS6_DENBC</name>
<accession>A0A4S8KYS6</accession>
<feature type="region of interest" description="Disordered" evidence="1">
    <location>
        <begin position="134"/>
        <end position="167"/>
    </location>
</feature>
<gene>
    <name evidence="2" type="ORF">K435DRAFT_873584</name>
</gene>
<proteinExistence type="predicted"/>
<dbReference type="AlphaFoldDB" id="A0A4S8KYS6"/>
<dbReference type="EMBL" id="ML179829">
    <property type="protein sequence ID" value="THU81207.1"/>
    <property type="molecule type" value="Genomic_DNA"/>
</dbReference>
<sequence length="252" mass="28300">MSDSADDEPTSYTVQVKLTTYSKVTKAPRKKGQTTTTSWKKNPRIKSKELDYNFQDSDENYIAFLNALLMACSLKFSVTPTRRFTISVQVPPALKAGAIDVDKLSDYSRVVAKIASGTVDKAITVYMDEQEIKRKKLPKRQEDAQDDSQDDLTDEDKSASDDANGGELSNLERELARIRGLLEEKYRSDHDNTFAYPDPVSGELWPLTLFMMKEWARNIYDGKATISVIRDLLSPSICLLLENARSHGTADA</sequence>
<dbReference type="OrthoDB" id="3259884at2759"/>
<evidence type="ECO:0000313" key="3">
    <source>
        <dbReference type="Proteomes" id="UP000297245"/>
    </source>
</evidence>